<dbReference type="AlphaFoldDB" id="A0A4V3GGB1"/>
<protein>
    <submittedName>
        <fullName evidence="3">Uncharacterized protein</fullName>
    </submittedName>
</protein>
<name>A0A4V3GGB1_9ACTN</name>
<proteinExistence type="predicted"/>
<keyword evidence="2" id="KW-0472">Membrane</keyword>
<organism evidence="3 4">
    <name type="scientific">Kribbella pratensis</name>
    <dbReference type="NCBI Taxonomy" id="2512112"/>
    <lineage>
        <taxon>Bacteria</taxon>
        <taxon>Bacillati</taxon>
        <taxon>Actinomycetota</taxon>
        <taxon>Actinomycetes</taxon>
        <taxon>Propionibacteriales</taxon>
        <taxon>Kribbellaceae</taxon>
        <taxon>Kribbella</taxon>
    </lineage>
</organism>
<dbReference type="EMBL" id="SODP01000002">
    <property type="protein sequence ID" value="TDW71467.1"/>
    <property type="molecule type" value="Genomic_DNA"/>
</dbReference>
<comment type="caution">
    <text evidence="3">The sequence shown here is derived from an EMBL/GenBank/DDBJ whole genome shotgun (WGS) entry which is preliminary data.</text>
</comment>
<evidence type="ECO:0000256" key="1">
    <source>
        <dbReference type="SAM" id="MobiDB-lite"/>
    </source>
</evidence>
<keyword evidence="4" id="KW-1185">Reference proteome</keyword>
<accession>A0A4V3GGB1</accession>
<feature type="transmembrane region" description="Helical" evidence="2">
    <location>
        <begin position="155"/>
        <end position="172"/>
    </location>
</feature>
<evidence type="ECO:0000313" key="3">
    <source>
        <dbReference type="EMBL" id="TDW71467.1"/>
    </source>
</evidence>
<feature type="transmembrane region" description="Helical" evidence="2">
    <location>
        <begin position="125"/>
        <end position="149"/>
    </location>
</feature>
<feature type="transmembrane region" description="Helical" evidence="2">
    <location>
        <begin position="92"/>
        <end position="113"/>
    </location>
</feature>
<dbReference type="Proteomes" id="UP000295146">
    <property type="component" value="Unassembled WGS sequence"/>
</dbReference>
<dbReference type="OrthoDB" id="3831188at2"/>
<keyword evidence="2" id="KW-0812">Transmembrane</keyword>
<feature type="transmembrane region" description="Helical" evidence="2">
    <location>
        <begin position="63"/>
        <end position="86"/>
    </location>
</feature>
<feature type="compositionally biased region" description="Low complexity" evidence="1">
    <location>
        <begin position="16"/>
        <end position="43"/>
    </location>
</feature>
<evidence type="ECO:0000313" key="4">
    <source>
        <dbReference type="Proteomes" id="UP000295146"/>
    </source>
</evidence>
<reference evidence="3 4" key="1">
    <citation type="submission" date="2019-03" db="EMBL/GenBank/DDBJ databases">
        <title>Genomic Encyclopedia of Type Strains, Phase III (KMG-III): the genomes of soil and plant-associated and newly described type strains.</title>
        <authorList>
            <person name="Whitman W."/>
        </authorList>
    </citation>
    <scope>NUCLEOTIDE SEQUENCE [LARGE SCALE GENOMIC DNA]</scope>
    <source>
        <strain evidence="3 4">VKM Ac-2573</strain>
    </source>
</reference>
<evidence type="ECO:0000256" key="2">
    <source>
        <dbReference type="SAM" id="Phobius"/>
    </source>
</evidence>
<keyword evidence="2" id="KW-1133">Transmembrane helix</keyword>
<feature type="compositionally biased region" description="Basic and acidic residues" evidence="1">
    <location>
        <begin position="1"/>
        <end position="14"/>
    </location>
</feature>
<gene>
    <name evidence="3" type="ORF">EV653_5551</name>
</gene>
<feature type="region of interest" description="Disordered" evidence="1">
    <location>
        <begin position="1"/>
        <end position="51"/>
    </location>
</feature>
<sequence>MAHPDPEPESKPGPDTEPAPAAEAETGSESAAETGSESAADSGPEAEVEESAEAKQQRTIIRFLWSCSWLTVLTGVFLLSGMLQTYKTYSGLAWLGAVVAFLCLLTLIAAYVACARGKLTLRTRLVGPFDVFQLSTLVMVIAVICGLLIPSSNTAALALVLPWALTYWMYGLDRTKTPTT</sequence>
<dbReference type="RefSeq" id="WP_134106525.1">
    <property type="nucleotide sequence ID" value="NZ_SODP01000002.1"/>
</dbReference>